<dbReference type="AlphaFoldDB" id="A0A101PQX3"/>
<evidence type="ECO:0008006" key="3">
    <source>
        <dbReference type="Google" id="ProtNLM"/>
    </source>
</evidence>
<dbReference type="Pfam" id="PF10604">
    <property type="entry name" value="Polyketide_cyc2"/>
    <property type="match status" value="1"/>
</dbReference>
<dbReference type="Proteomes" id="UP000053398">
    <property type="component" value="Unassembled WGS sequence"/>
</dbReference>
<sequence length="159" mass="17855">MHDPADSHPDIHWPSGFSPAEAHGFHHVQAVVPGPPERVFRVLTDPADWTSWVPGCEEVSTRTFTQTFEARWCGQRFEVYVGEHVPPRRLGWMCLGTSVRLYQGYLLTAVGDGTEIVVESAVRASLPRAFDTLSPTWVERLDELWHAQLARLSDPPPSV</sequence>
<dbReference type="InterPro" id="IPR019587">
    <property type="entry name" value="Polyketide_cyclase/dehydratase"/>
</dbReference>
<dbReference type="SUPFAM" id="SSF55961">
    <property type="entry name" value="Bet v1-like"/>
    <property type="match status" value="1"/>
</dbReference>
<keyword evidence="2" id="KW-1185">Reference proteome</keyword>
<organism evidence="1 2">
    <name type="scientific">Streptomyces corchorusii</name>
    <name type="common">Streptomyces chibaensis</name>
    <dbReference type="NCBI Taxonomy" id="1903"/>
    <lineage>
        <taxon>Bacteria</taxon>
        <taxon>Bacillati</taxon>
        <taxon>Actinomycetota</taxon>
        <taxon>Actinomycetes</taxon>
        <taxon>Kitasatosporales</taxon>
        <taxon>Streptomycetaceae</taxon>
        <taxon>Streptomyces</taxon>
    </lineage>
</organism>
<dbReference type="RefSeq" id="WP_014668957.1">
    <property type="nucleotide sequence ID" value="NZ_KQ948376.1"/>
</dbReference>
<evidence type="ECO:0000313" key="1">
    <source>
        <dbReference type="EMBL" id="KUN16035.1"/>
    </source>
</evidence>
<reference evidence="1 2" key="1">
    <citation type="submission" date="2015-10" db="EMBL/GenBank/DDBJ databases">
        <title>Draft genome sequence of Streptomyces corchorusii DSM 40340, type strain for the species Streptomyces corchorusii.</title>
        <authorList>
            <person name="Ruckert C."/>
            <person name="Winkler A."/>
            <person name="Kalinowski J."/>
            <person name="Kampfer P."/>
            <person name="Glaeser S."/>
        </authorList>
    </citation>
    <scope>NUCLEOTIDE SEQUENCE [LARGE SCALE GENOMIC DNA]</scope>
    <source>
        <strain evidence="1 2">DSM 40340</strain>
    </source>
</reference>
<comment type="caution">
    <text evidence="1">The sequence shown here is derived from an EMBL/GenBank/DDBJ whole genome shotgun (WGS) entry which is preliminary data.</text>
</comment>
<dbReference type="InterPro" id="IPR023393">
    <property type="entry name" value="START-like_dom_sf"/>
</dbReference>
<proteinExistence type="predicted"/>
<gene>
    <name evidence="1" type="ORF">AQJ11_41315</name>
</gene>
<evidence type="ECO:0000313" key="2">
    <source>
        <dbReference type="Proteomes" id="UP000053398"/>
    </source>
</evidence>
<accession>A0A101PQX3</accession>
<dbReference type="Gene3D" id="3.30.530.20">
    <property type="match status" value="1"/>
</dbReference>
<protein>
    <recommendedName>
        <fullName evidence="3">Polyketide cyclase</fullName>
    </recommendedName>
</protein>
<dbReference type="EMBL" id="LMWP01000064">
    <property type="protein sequence ID" value="KUN16035.1"/>
    <property type="molecule type" value="Genomic_DNA"/>
</dbReference>
<name>A0A101PQX3_STRCK</name>